<dbReference type="EMBL" id="CM029046">
    <property type="protein sequence ID" value="KAG2589119.1"/>
    <property type="molecule type" value="Genomic_DNA"/>
</dbReference>
<keyword evidence="3" id="KW-1185">Reference proteome</keyword>
<dbReference type="AlphaFoldDB" id="A0A8T0RXP6"/>
<gene>
    <name evidence="2" type="ORF">PVAP13_5NG303800</name>
</gene>
<dbReference type="GO" id="GO:0032196">
    <property type="term" value="P:transposition"/>
    <property type="evidence" value="ECO:0007669"/>
    <property type="project" value="InterPro"/>
</dbReference>
<sequence length="202" mass="22819">MKSGCKTLDSTGRSGPIPSQKAQRRLDEYRALVPDDNSQELDGKALYTIGRGMKHGRVPIGDGAVYKEAVLVHGKSVPFKPINPDDYESMLKENEQLKQTNEILFEENSVNLDLIMVIICFIASANNILCMHLHLGAFELQTMYADFGKDPPAQLLRRLQNIDARRQQVTDFFMSIVSMIQEIYLEYISSRELILLGGRMPI</sequence>
<comment type="caution">
    <text evidence="2">The sequence shown here is derived from an EMBL/GenBank/DDBJ whole genome shotgun (WGS) entry which is preliminary data.</text>
</comment>
<organism evidence="2 3">
    <name type="scientific">Panicum virgatum</name>
    <name type="common">Blackwell switchgrass</name>
    <dbReference type="NCBI Taxonomy" id="38727"/>
    <lineage>
        <taxon>Eukaryota</taxon>
        <taxon>Viridiplantae</taxon>
        <taxon>Streptophyta</taxon>
        <taxon>Embryophyta</taxon>
        <taxon>Tracheophyta</taxon>
        <taxon>Spermatophyta</taxon>
        <taxon>Magnoliopsida</taxon>
        <taxon>Liliopsida</taxon>
        <taxon>Poales</taxon>
        <taxon>Poaceae</taxon>
        <taxon>PACMAD clade</taxon>
        <taxon>Panicoideae</taxon>
        <taxon>Panicodae</taxon>
        <taxon>Paniceae</taxon>
        <taxon>Panicinae</taxon>
        <taxon>Panicum</taxon>
        <taxon>Panicum sect. Hiantes</taxon>
    </lineage>
</organism>
<proteinExistence type="predicted"/>
<protein>
    <submittedName>
        <fullName evidence="2">Uncharacterized protein</fullName>
    </submittedName>
</protein>
<dbReference type="InterPro" id="IPR039266">
    <property type="entry name" value="EN-1/SPM"/>
</dbReference>
<dbReference type="PANTHER" id="PTHR33157">
    <property type="entry name" value="AUTONOMOUS TRANSPOSABLE ELEMENT EN-1 MOSAIC PROTEIN-RELATED"/>
    <property type="match status" value="1"/>
</dbReference>
<dbReference type="PANTHER" id="PTHR33157:SF10">
    <property type="entry name" value="TRANSPOSASE MUDR PLANT DOMAIN-CONTAINING PROTEIN"/>
    <property type="match status" value="1"/>
</dbReference>
<dbReference type="Proteomes" id="UP000823388">
    <property type="component" value="Chromosome 5N"/>
</dbReference>
<name>A0A8T0RXP6_PANVG</name>
<accession>A0A8T0RXP6</accession>
<feature type="region of interest" description="Disordered" evidence="1">
    <location>
        <begin position="1"/>
        <end position="24"/>
    </location>
</feature>
<evidence type="ECO:0000256" key="1">
    <source>
        <dbReference type="SAM" id="MobiDB-lite"/>
    </source>
</evidence>
<evidence type="ECO:0000313" key="3">
    <source>
        <dbReference type="Proteomes" id="UP000823388"/>
    </source>
</evidence>
<evidence type="ECO:0000313" key="2">
    <source>
        <dbReference type="EMBL" id="KAG2589119.1"/>
    </source>
</evidence>
<reference evidence="2" key="1">
    <citation type="submission" date="2020-05" db="EMBL/GenBank/DDBJ databases">
        <title>WGS assembly of Panicum virgatum.</title>
        <authorList>
            <person name="Lovell J.T."/>
            <person name="Jenkins J."/>
            <person name="Shu S."/>
            <person name="Juenger T.E."/>
            <person name="Schmutz J."/>
        </authorList>
    </citation>
    <scope>NUCLEOTIDE SEQUENCE</scope>
    <source>
        <strain evidence="2">AP13</strain>
    </source>
</reference>